<proteinExistence type="predicted"/>
<name>A0A0S4TX97_RALSL</name>
<reference evidence="1" key="1">
    <citation type="submission" date="2015-10" db="EMBL/GenBank/DDBJ databases">
        <authorList>
            <person name="Gilbert D.G."/>
        </authorList>
    </citation>
    <scope>NUCLEOTIDE SEQUENCE</scope>
    <source>
        <strain evidence="1">Phyl III-seqv23</strain>
    </source>
</reference>
<dbReference type="PATRIC" id="fig|305.106.peg.5119"/>
<organism evidence="1">
    <name type="scientific">Ralstonia solanacearum</name>
    <name type="common">Pseudomonas solanacearum</name>
    <dbReference type="NCBI Taxonomy" id="305"/>
    <lineage>
        <taxon>Bacteria</taxon>
        <taxon>Pseudomonadati</taxon>
        <taxon>Pseudomonadota</taxon>
        <taxon>Betaproteobacteria</taxon>
        <taxon>Burkholderiales</taxon>
        <taxon>Burkholderiaceae</taxon>
        <taxon>Ralstonia</taxon>
        <taxon>Ralstonia solanacearum species complex</taxon>
    </lineage>
</organism>
<evidence type="ECO:0000313" key="1">
    <source>
        <dbReference type="EMBL" id="CUV14652.1"/>
    </source>
</evidence>
<accession>A0A0S4TX97</accession>
<gene>
    <name evidence="1" type="ORF">RUN39_v1_920067</name>
</gene>
<dbReference type="EMBL" id="LN899819">
    <property type="protein sequence ID" value="CUV14652.1"/>
    <property type="molecule type" value="Genomic_DNA"/>
</dbReference>
<dbReference type="AlphaFoldDB" id="A0A0S4TX97"/>
<sequence>MALRHRRNRNCKAFAANGESIDAYAEGTTFGTSSLGYRRGEPLIAVRSTASVGGSRGGKRYMRKKNALARRAGFTSHAAMLQHLMQTMTARTAMHMPGKAVLASIGNILRGAA</sequence>
<protein>
    <submittedName>
        <fullName evidence="1">Uncharacterized protein</fullName>
    </submittedName>
</protein>